<dbReference type="STRING" id="7232.A0A484ARF1"/>
<gene>
    <name evidence="2" type="ORF">AWZ03_015407</name>
</gene>
<feature type="non-terminal residue" evidence="2">
    <location>
        <position position="163"/>
    </location>
</feature>
<sequence length="163" mass="19001">MDKFVSKPIKRKHDDYLDKILTYKFDNMMIDDTDDPDIGDNELEDDDDDYEEYVQDNDSEPARKRRRISTRDSCSLPESDAFIYLDLSRPVAIVTSEPTTDEAVESDSELKIRLQKFLGLVPRRRRLYNPMANFEYEDNHMDDPSSNASVQPQSTPTVPDKRN</sequence>
<evidence type="ECO:0000313" key="2">
    <source>
        <dbReference type="EMBL" id="TDG38171.1"/>
    </source>
</evidence>
<dbReference type="OrthoDB" id="20772at2759"/>
<accession>A0A484ARF1</accession>
<name>A0A484ARF1_DRONA</name>
<reference evidence="2 3" key="1">
    <citation type="journal article" date="2019" name="J. Hered.">
        <title>An Improved Genome Assembly for Drosophila navojoa, the Basal Species in the mojavensis Cluster.</title>
        <authorList>
            <person name="Vanderlinde T."/>
            <person name="Dupim E.G."/>
            <person name="Nazario-Yepiz N.O."/>
            <person name="Carvalho A.B."/>
        </authorList>
    </citation>
    <scope>NUCLEOTIDE SEQUENCE [LARGE SCALE GENOMIC DNA]</scope>
    <source>
        <strain evidence="2">Navoj_Jal97</strain>
        <tissue evidence="2">Whole organism</tissue>
    </source>
</reference>
<proteinExistence type="predicted"/>
<evidence type="ECO:0000313" key="3">
    <source>
        <dbReference type="Proteomes" id="UP000295192"/>
    </source>
</evidence>
<evidence type="ECO:0000256" key="1">
    <source>
        <dbReference type="SAM" id="MobiDB-lite"/>
    </source>
</evidence>
<organism evidence="2 3">
    <name type="scientific">Drosophila navojoa</name>
    <name type="common">Fruit fly</name>
    <dbReference type="NCBI Taxonomy" id="7232"/>
    <lineage>
        <taxon>Eukaryota</taxon>
        <taxon>Metazoa</taxon>
        <taxon>Ecdysozoa</taxon>
        <taxon>Arthropoda</taxon>
        <taxon>Hexapoda</taxon>
        <taxon>Insecta</taxon>
        <taxon>Pterygota</taxon>
        <taxon>Neoptera</taxon>
        <taxon>Endopterygota</taxon>
        <taxon>Diptera</taxon>
        <taxon>Brachycera</taxon>
        <taxon>Muscomorpha</taxon>
        <taxon>Ephydroidea</taxon>
        <taxon>Drosophilidae</taxon>
        <taxon>Drosophila</taxon>
    </lineage>
</organism>
<protein>
    <submittedName>
        <fullName evidence="2">Uncharacterized protein</fullName>
    </submittedName>
</protein>
<feature type="compositionally biased region" description="Polar residues" evidence="1">
    <location>
        <begin position="144"/>
        <end position="157"/>
    </location>
</feature>
<feature type="region of interest" description="Disordered" evidence="1">
    <location>
        <begin position="31"/>
        <end position="71"/>
    </location>
</feature>
<feature type="region of interest" description="Disordered" evidence="1">
    <location>
        <begin position="136"/>
        <end position="163"/>
    </location>
</feature>
<keyword evidence="3" id="KW-1185">Reference proteome</keyword>
<feature type="compositionally biased region" description="Acidic residues" evidence="1">
    <location>
        <begin position="31"/>
        <end position="59"/>
    </location>
</feature>
<dbReference type="EMBL" id="LSRL02009322">
    <property type="protein sequence ID" value="TDG38171.1"/>
    <property type="molecule type" value="Genomic_DNA"/>
</dbReference>
<comment type="caution">
    <text evidence="2">The sequence shown here is derived from an EMBL/GenBank/DDBJ whole genome shotgun (WGS) entry which is preliminary data.</text>
</comment>
<dbReference type="Proteomes" id="UP000295192">
    <property type="component" value="Unassembled WGS sequence"/>
</dbReference>
<dbReference type="AlphaFoldDB" id="A0A484ARF1"/>